<dbReference type="InterPro" id="IPR000160">
    <property type="entry name" value="GGDEF_dom"/>
</dbReference>
<dbReference type="PROSITE" id="PS50887">
    <property type="entry name" value="GGDEF"/>
    <property type="match status" value="1"/>
</dbReference>
<dbReference type="EC" id="2.7.7.65" evidence="3"/>
<name>A0ABW4WQ05_9HYPH</name>
<evidence type="ECO:0000313" key="4">
    <source>
        <dbReference type="Proteomes" id="UP001597349"/>
    </source>
</evidence>
<gene>
    <name evidence="3" type="ORF">ACFSQT_35405</name>
</gene>
<evidence type="ECO:0000256" key="1">
    <source>
        <dbReference type="SAM" id="MobiDB-lite"/>
    </source>
</evidence>
<dbReference type="EMBL" id="JBHUGY010000071">
    <property type="protein sequence ID" value="MFD2058183.1"/>
    <property type="molecule type" value="Genomic_DNA"/>
</dbReference>
<dbReference type="Pfam" id="PF00990">
    <property type="entry name" value="GGDEF"/>
    <property type="match status" value="1"/>
</dbReference>
<keyword evidence="4" id="KW-1185">Reference proteome</keyword>
<reference evidence="4" key="1">
    <citation type="journal article" date="2019" name="Int. J. Syst. Evol. Microbiol.">
        <title>The Global Catalogue of Microorganisms (GCM) 10K type strain sequencing project: providing services to taxonomists for standard genome sequencing and annotation.</title>
        <authorList>
            <consortium name="The Broad Institute Genomics Platform"/>
            <consortium name="The Broad Institute Genome Sequencing Center for Infectious Disease"/>
            <person name="Wu L."/>
            <person name="Ma J."/>
        </authorList>
    </citation>
    <scope>NUCLEOTIDE SEQUENCE [LARGE SCALE GENOMIC DNA]</scope>
    <source>
        <strain evidence="4">CGMCC 1.16226</strain>
    </source>
</reference>
<dbReference type="PANTHER" id="PTHR44757:SF2">
    <property type="entry name" value="BIOFILM ARCHITECTURE MAINTENANCE PROTEIN MBAA"/>
    <property type="match status" value="1"/>
</dbReference>
<dbReference type="Gene3D" id="3.30.70.270">
    <property type="match status" value="1"/>
</dbReference>
<keyword evidence="3" id="KW-0808">Transferase</keyword>
<organism evidence="3 4">
    <name type="scientific">Mesorhizobium calcicola</name>
    <dbReference type="NCBI Taxonomy" id="1300310"/>
    <lineage>
        <taxon>Bacteria</taxon>
        <taxon>Pseudomonadati</taxon>
        <taxon>Pseudomonadota</taxon>
        <taxon>Alphaproteobacteria</taxon>
        <taxon>Hyphomicrobiales</taxon>
        <taxon>Phyllobacteriaceae</taxon>
        <taxon>Mesorhizobium</taxon>
    </lineage>
</organism>
<proteinExistence type="predicted"/>
<evidence type="ECO:0000313" key="3">
    <source>
        <dbReference type="EMBL" id="MFD2058183.1"/>
    </source>
</evidence>
<dbReference type="SMART" id="SM00267">
    <property type="entry name" value="GGDEF"/>
    <property type="match status" value="1"/>
</dbReference>
<dbReference type="RefSeq" id="WP_379026680.1">
    <property type="nucleotide sequence ID" value="NZ_JBHUGY010000071.1"/>
</dbReference>
<dbReference type="InterPro" id="IPR043128">
    <property type="entry name" value="Rev_trsase/Diguanyl_cyclase"/>
</dbReference>
<dbReference type="GO" id="GO:0052621">
    <property type="term" value="F:diguanylate cyclase activity"/>
    <property type="evidence" value="ECO:0007669"/>
    <property type="project" value="UniProtKB-EC"/>
</dbReference>
<feature type="domain" description="GGDEF" evidence="2">
    <location>
        <begin position="189"/>
        <end position="322"/>
    </location>
</feature>
<evidence type="ECO:0000259" key="2">
    <source>
        <dbReference type="PROSITE" id="PS50887"/>
    </source>
</evidence>
<dbReference type="NCBIfam" id="TIGR00254">
    <property type="entry name" value="GGDEF"/>
    <property type="match status" value="1"/>
</dbReference>
<keyword evidence="3" id="KW-0548">Nucleotidyltransferase</keyword>
<protein>
    <submittedName>
        <fullName evidence="3">Diguanylate cyclase domain-containing protein</fullName>
        <ecNumber evidence="3">2.7.7.65</ecNumber>
    </submittedName>
</protein>
<dbReference type="Pfam" id="PF12860">
    <property type="entry name" value="PAS_7"/>
    <property type="match status" value="1"/>
</dbReference>
<dbReference type="Proteomes" id="UP001597349">
    <property type="component" value="Unassembled WGS sequence"/>
</dbReference>
<comment type="caution">
    <text evidence="3">The sequence shown here is derived from an EMBL/GenBank/DDBJ whole genome shotgun (WGS) entry which is preliminary data.</text>
</comment>
<dbReference type="CDD" id="cd01949">
    <property type="entry name" value="GGDEF"/>
    <property type="match status" value="1"/>
</dbReference>
<dbReference type="InterPro" id="IPR052155">
    <property type="entry name" value="Biofilm_reg_signaling"/>
</dbReference>
<dbReference type="Gene3D" id="3.30.450.20">
    <property type="entry name" value="PAS domain"/>
    <property type="match status" value="1"/>
</dbReference>
<sequence length="336" mass="37459">MSALRKSGAQTDCESHEPAKIGPPDQSLRERVRLLEAVVDNFPGGISLFDDDLRMVLCNDQQKSMLDYPPELFRNGYPNMGDLFRFNAERGEYGPGSVDEHVSRRLELVRQRTPHSYHRTRPNGTVLEVRGVPLSGGGFVTTYLDVTEQRRNQELVAHMAHHDHLTDLPNRALFNDRLQQAIAKTKRNGTIAVLCLDLDRFKPVNDQLGHQAGDELLKQVAGRLSASVRDHDTVARLGGDEFAIVQTDIHRRSDASVLARRLVAAMYEPFAVCGHSISIGTSIGISVAPDDGLSLDDLLRKADLALYRSKRDGRGTFSFYEGSDEQRQFASEPRLA</sequence>
<dbReference type="InterPro" id="IPR035965">
    <property type="entry name" value="PAS-like_dom_sf"/>
</dbReference>
<dbReference type="InterPro" id="IPR029787">
    <property type="entry name" value="Nucleotide_cyclase"/>
</dbReference>
<dbReference type="SUPFAM" id="SSF55073">
    <property type="entry name" value="Nucleotide cyclase"/>
    <property type="match status" value="1"/>
</dbReference>
<dbReference type="PANTHER" id="PTHR44757">
    <property type="entry name" value="DIGUANYLATE CYCLASE DGCP"/>
    <property type="match status" value="1"/>
</dbReference>
<feature type="region of interest" description="Disordered" evidence="1">
    <location>
        <begin position="1"/>
        <end position="25"/>
    </location>
</feature>
<dbReference type="SUPFAM" id="SSF55785">
    <property type="entry name" value="PYP-like sensor domain (PAS domain)"/>
    <property type="match status" value="1"/>
</dbReference>
<accession>A0ABW4WQ05</accession>